<dbReference type="InterPro" id="IPR007197">
    <property type="entry name" value="rSAM"/>
</dbReference>
<keyword evidence="4" id="KW-0479">Metal-binding</keyword>
<sequence>MKNKKNSWLRNIVETLCRKLEKSILKDKALKCKVVYGPVRSRRLGLVLGINNVKPGICSYNCIYCQSGKTSCCSICTNNCLSPYELFVSVKNKIEEIKKMGKNIDYILFAGSGDPAIDTSLSQEIQLLREFDYKIAVFTNSALLWNENIQENLMYADYVSLKIDTANEETWLKINRPHERLKYDLILKGIEQFSKKFRGTLTTETMLIKNFNDNENEIKQLGNFLNTLKRNASYFMTPIYPPAEKYAVSPDEDTLKKLSEIIKTNVPNSMMLCCPDKEEFFTTDDFENELLGLLELHPVNEEAVTTFAKANDKIDILQGLLANKLIEKSIFANKKYYKLAETK</sequence>
<name>I0AIL1_IGNAJ</name>
<dbReference type="KEGG" id="ial:IALB_1107"/>
<dbReference type="STRING" id="945713.IALB_1107"/>
<dbReference type="InterPro" id="IPR013785">
    <property type="entry name" value="Aldolase_TIM"/>
</dbReference>
<dbReference type="PROSITE" id="PS51918">
    <property type="entry name" value="RADICAL_SAM"/>
    <property type="match status" value="1"/>
</dbReference>
<evidence type="ECO:0000313" key="9">
    <source>
        <dbReference type="Proteomes" id="UP000007394"/>
    </source>
</evidence>
<evidence type="ECO:0000256" key="1">
    <source>
        <dbReference type="ARBA" id="ARBA00001966"/>
    </source>
</evidence>
<organism evidence="8 9">
    <name type="scientific">Ignavibacterium album (strain DSM 19864 / JCM 16511 / NBRC 101810 / Mat9-16)</name>
    <dbReference type="NCBI Taxonomy" id="945713"/>
    <lineage>
        <taxon>Bacteria</taxon>
        <taxon>Pseudomonadati</taxon>
        <taxon>Ignavibacteriota</taxon>
        <taxon>Ignavibacteria</taxon>
        <taxon>Ignavibacteriales</taxon>
        <taxon>Ignavibacteriaceae</taxon>
        <taxon>Ignavibacterium</taxon>
    </lineage>
</organism>
<keyword evidence="3" id="KW-0949">S-adenosyl-L-methionine</keyword>
<evidence type="ECO:0000256" key="2">
    <source>
        <dbReference type="ARBA" id="ARBA00022485"/>
    </source>
</evidence>
<dbReference type="Gene3D" id="3.20.20.70">
    <property type="entry name" value="Aldolase class I"/>
    <property type="match status" value="1"/>
</dbReference>
<reference evidence="8 9" key="1">
    <citation type="journal article" date="2012" name="Front. Microbiol.">
        <title>Complete genome of Ignavibacterium album, a metabolically versatile, flagellated, facultative anaerobe from the phylum Chlorobi.</title>
        <authorList>
            <person name="Liu Z."/>
            <person name="Frigaard N.-U."/>
            <person name="Vogl K."/>
            <person name="Iino T."/>
            <person name="Ohkuma M."/>
            <person name="Overmann J."/>
            <person name="Bryant D.A."/>
        </authorList>
    </citation>
    <scope>NUCLEOTIDE SEQUENCE [LARGE SCALE GENOMIC DNA]</scope>
    <source>
        <strain evidence="9">DSM 19864 / JCM 16511 / NBRC 101810 / Mat9-16</strain>
    </source>
</reference>
<evidence type="ECO:0000256" key="3">
    <source>
        <dbReference type="ARBA" id="ARBA00022691"/>
    </source>
</evidence>
<dbReference type="Pfam" id="PF04055">
    <property type="entry name" value="Radical_SAM"/>
    <property type="match status" value="1"/>
</dbReference>
<dbReference type="GO" id="GO:0046872">
    <property type="term" value="F:metal ion binding"/>
    <property type="evidence" value="ECO:0007669"/>
    <property type="project" value="UniProtKB-KW"/>
</dbReference>
<feature type="domain" description="Radical SAM core" evidence="7">
    <location>
        <begin position="40"/>
        <end position="268"/>
    </location>
</feature>
<protein>
    <submittedName>
        <fullName evidence="8">Fe-S oxidoreductase</fullName>
    </submittedName>
</protein>
<dbReference type="eggNOG" id="COG0731">
    <property type="taxonomic scope" value="Bacteria"/>
</dbReference>
<dbReference type="SMART" id="SM00729">
    <property type="entry name" value="Elp3"/>
    <property type="match status" value="1"/>
</dbReference>
<dbReference type="SUPFAM" id="SSF102114">
    <property type="entry name" value="Radical SAM enzymes"/>
    <property type="match status" value="1"/>
</dbReference>
<dbReference type="SFLD" id="SFLDS00029">
    <property type="entry name" value="Radical_SAM"/>
    <property type="match status" value="1"/>
</dbReference>
<dbReference type="InterPro" id="IPR006638">
    <property type="entry name" value="Elp3/MiaA/NifB-like_rSAM"/>
</dbReference>
<dbReference type="SFLD" id="SFLDG01083">
    <property type="entry name" value="Uncharacterised_Radical_SAM_Su"/>
    <property type="match status" value="1"/>
</dbReference>
<dbReference type="GO" id="GO:0003824">
    <property type="term" value="F:catalytic activity"/>
    <property type="evidence" value="ECO:0007669"/>
    <property type="project" value="InterPro"/>
</dbReference>
<dbReference type="PANTHER" id="PTHR43787">
    <property type="entry name" value="FEMO COFACTOR BIOSYNTHESIS PROTEIN NIFB-RELATED"/>
    <property type="match status" value="1"/>
</dbReference>
<proteinExistence type="predicted"/>
<dbReference type="OrthoDB" id="9795504at2"/>
<keyword evidence="2" id="KW-0004">4Fe-4S</keyword>
<evidence type="ECO:0000313" key="8">
    <source>
        <dbReference type="EMBL" id="AFH48818.1"/>
    </source>
</evidence>
<dbReference type="RefSeq" id="WP_014559973.1">
    <property type="nucleotide sequence ID" value="NC_017464.1"/>
</dbReference>
<evidence type="ECO:0000256" key="6">
    <source>
        <dbReference type="ARBA" id="ARBA00023014"/>
    </source>
</evidence>
<dbReference type="PANTHER" id="PTHR43787:SF11">
    <property type="entry name" value="UPF0026 PROTEIN SLR1464"/>
    <property type="match status" value="1"/>
</dbReference>
<evidence type="ECO:0000256" key="5">
    <source>
        <dbReference type="ARBA" id="ARBA00023004"/>
    </source>
</evidence>
<keyword evidence="5" id="KW-0408">Iron</keyword>
<dbReference type="CDD" id="cd01335">
    <property type="entry name" value="Radical_SAM"/>
    <property type="match status" value="1"/>
</dbReference>
<dbReference type="InterPro" id="IPR058240">
    <property type="entry name" value="rSAM_sf"/>
</dbReference>
<dbReference type="GO" id="GO:0051539">
    <property type="term" value="F:4 iron, 4 sulfur cluster binding"/>
    <property type="evidence" value="ECO:0007669"/>
    <property type="project" value="UniProtKB-KW"/>
</dbReference>
<dbReference type="HOGENOM" id="CLU_058377_0_0_10"/>
<comment type="cofactor">
    <cofactor evidence="1">
        <name>[4Fe-4S] cluster</name>
        <dbReference type="ChEBI" id="CHEBI:49883"/>
    </cofactor>
</comment>
<gene>
    <name evidence="8" type="ordered locus">IALB_1107</name>
</gene>
<evidence type="ECO:0000259" key="7">
    <source>
        <dbReference type="PROSITE" id="PS51918"/>
    </source>
</evidence>
<accession>I0AIL1</accession>
<keyword evidence="6" id="KW-0411">Iron-sulfur</keyword>
<dbReference type="EMBL" id="CP003418">
    <property type="protein sequence ID" value="AFH48818.1"/>
    <property type="molecule type" value="Genomic_DNA"/>
</dbReference>
<dbReference type="Proteomes" id="UP000007394">
    <property type="component" value="Chromosome"/>
</dbReference>
<evidence type="ECO:0000256" key="4">
    <source>
        <dbReference type="ARBA" id="ARBA00022723"/>
    </source>
</evidence>
<keyword evidence="9" id="KW-1185">Reference proteome</keyword>
<dbReference type="InterPro" id="IPR040084">
    <property type="entry name" value="GTPase_Obg"/>
</dbReference>
<dbReference type="AlphaFoldDB" id="I0AIL1"/>